<dbReference type="Proteomes" id="UP000225740">
    <property type="component" value="Unassembled WGS sequence"/>
</dbReference>
<accession>A0A2G1VZL4</accession>
<dbReference type="EMBL" id="NIZW01000030">
    <property type="protein sequence ID" value="PHQ32213.1"/>
    <property type="molecule type" value="Genomic_DNA"/>
</dbReference>
<protein>
    <submittedName>
        <fullName evidence="1">Uncharacterized protein</fullName>
    </submittedName>
</protein>
<organism evidence="1 2">
    <name type="scientific">Rhodopirellula bahusiensis</name>
    <dbReference type="NCBI Taxonomy" id="2014065"/>
    <lineage>
        <taxon>Bacteria</taxon>
        <taxon>Pseudomonadati</taxon>
        <taxon>Planctomycetota</taxon>
        <taxon>Planctomycetia</taxon>
        <taxon>Pirellulales</taxon>
        <taxon>Pirellulaceae</taxon>
        <taxon>Rhodopirellula</taxon>
    </lineage>
</organism>
<keyword evidence="2" id="KW-1185">Reference proteome</keyword>
<name>A0A2G1VZL4_9BACT</name>
<proteinExistence type="predicted"/>
<sequence length="65" mass="7251">MKQAPSEDIMLGWQHTGPDAFAWTGPTHVECMHRKRKLPTLIAPLSVGSEVSRPAWKVVAGRDRD</sequence>
<gene>
    <name evidence="1" type="ORF">CEE69_26665</name>
</gene>
<dbReference type="AlphaFoldDB" id="A0A2G1VZL4"/>
<reference evidence="1 2" key="1">
    <citation type="submission" date="2017-06" db="EMBL/GenBank/DDBJ databases">
        <title>Description of Rhodopirellula bahusiensis sp. nov.</title>
        <authorList>
            <person name="Kizina J."/>
            <person name="Harder J."/>
        </authorList>
    </citation>
    <scope>NUCLEOTIDE SEQUENCE [LARGE SCALE GENOMIC DNA]</scope>
    <source>
        <strain evidence="1 2">SWK21</strain>
    </source>
</reference>
<comment type="caution">
    <text evidence="1">The sequence shown here is derived from an EMBL/GenBank/DDBJ whole genome shotgun (WGS) entry which is preliminary data.</text>
</comment>
<evidence type="ECO:0000313" key="2">
    <source>
        <dbReference type="Proteomes" id="UP000225740"/>
    </source>
</evidence>
<evidence type="ECO:0000313" key="1">
    <source>
        <dbReference type="EMBL" id="PHQ32213.1"/>
    </source>
</evidence>